<evidence type="ECO:0000313" key="2">
    <source>
        <dbReference type="Proteomes" id="UP000887013"/>
    </source>
</evidence>
<dbReference type="EMBL" id="BMAW01039738">
    <property type="protein sequence ID" value="GFU56986.1"/>
    <property type="molecule type" value="Genomic_DNA"/>
</dbReference>
<sequence length="82" mass="9079">MVFYVATTLSAIFGRNQNAKFHSYITGRRSLNPIFQLNGDLGLSPSRPENTQRRKTYGLSLVLILLLSETNHTFGSGCCGLD</sequence>
<accession>A0A8X6QYH7</accession>
<keyword evidence="2" id="KW-1185">Reference proteome</keyword>
<evidence type="ECO:0000313" key="1">
    <source>
        <dbReference type="EMBL" id="GFU56986.1"/>
    </source>
</evidence>
<proteinExistence type="predicted"/>
<dbReference type="AlphaFoldDB" id="A0A8X6QYH7"/>
<protein>
    <submittedName>
        <fullName evidence="1">Uncharacterized protein</fullName>
    </submittedName>
</protein>
<name>A0A8X6QYH7_NEPPI</name>
<organism evidence="1 2">
    <name type="scientific">Nephila pilipes</name>
    <name type="common">Giant wood spider</name>
    <name type="synonym">Nephila maculata</name>
    <dbReference type="NCBI Taxonomy" id="299642"/>
    <lineage>
        <taxon>Eukaryota</taxon>
        <taxon>Metazoa</taxon>
        <taxon>Ecdysozoa</taxon>
        <taxon>Arthropoda</taxon>
        <taxon>Chelicerata</taxon>
        <taxon>Arachnida</taxon>
        <taxon>Araneae</taxon>
        <taxon>Araneomorphae</taxon>
        <taxon>Entelegynae</taxon>
        <taxon>Araneoidea</taxon>
        <taxon>Nephilidae</taxon>
        <taxon>Nephila</taxon>
    </lineage>
</organism>
<reference evidence="1" key="1">
    <citation type="submission" date="2020-08" db="EMBL/GenBank/DDBJ databases">
        <title>Multicomponent nature underlies the extraordinary mechanical properties of spider dragline silk.</title>
        <authorList>
            <person name="Kono N."/>
            <person name="Nakamura H."/>
            <person name="Mori M."/>
            <person name="Yoshida Y."/>
            <person name="Ohtoshi R."/>
            <person name="Malay A.D."/>
            <person name="Moran D.A.P."/>
            <person name="Tomita M."/>
            <person name="Numata K."/>
            <person name="Arakawa K."/>
        </authorList>
    </citation>
    <scope>NUCLEOTIDE SEQUENCE</scope>
</reference>
<dbReference type="Proteomes" id="UP000887013">
    <property type="component" value="Unassembled WGS sequence"/>
</dbReference>
<gene>
    <name evidence="1" type="ORF">NPIL_399071</name>
</gene>
<comment type="caution">
    <text evidence="1">The sequence shown here is derived from an EMBL/GenBank/DDBJ whole genome shotgun (WGS) entry which is preliminary data.</text>
</comment>